<evidence type="ECO:0000313" key="2">
    <source>
        <dbReference type="EMBL" id="MPN35005.1"/>
    </source>
</evidence>
<sequence>MTGCELDVPERDEHHADSHHRHEEEVAHHDGDRRADGEKQKRHGADHGEAHFLAGGLENGLRVLNLPPQEGLLLAVRALIDVRANALGSGGQAPEDTLCEVHGRNAKDKKSAGDHADAGN</sequence>
<organism evidence="2">
    <name type="scientific">bioreactor metagenome</name>
    <dbReference type="NCBI Taxonomy" id="1076179"/>
    <lineage>
        <taxon>unclassified sequences</taxon>
        <taxon>metagenomes</taxon>
        <taxon>ecological metagenomes</taxon>
    </lineage>
</organism>
<accession>A0A645H7M3</accession>
<protein>
    <submittedName>
        <fullName evidence="2">Uncharacterized protein</fullName>
    </submittedName>
</protein>
<reference evidence="2" key="1">
    <citation type="submission" date="2019-08" db="EMBL/GenBank/DDBJ databases">
        <authorList>
            <person name="Kucharzyk K."/>
            <person name="Murdoch R.W."/>
            <person name="Higgins S."/>
            <person name="Loffler F."/>
        </authorList>
    </citation>
    <scope>NUCLEOTIDE SEQUENCE</scope>
</reference>
<feature type="compositionally biased region" description="Basic and acidic residues" evidence="1">
    <location>
        <begin position="8"/>
        <end position="50"/>
    </location>
</feature>
<comment type="caution">
    <text evidence="2">The sequence shown here is derived from an EMBL/GenBank/DDBJ whole genome shotgun (WGS) entry which is preliminary data.</text>
</comment>
<name>A0A645H7M3_9ZZZZ</name>
<dbReference type="EMBL" id="VSSQ01088329">
    <property type="protein sequence ID" value="MPN35005.1"/>
    <property type="molecule type" value="Genomic_DNA"/>
</dbReference>
<feature type="region of interest" description="Disordered" evidence="1">
    <location>
        <begin position="87"/>
        <end position="120"/>
    </location>
</feature>
<dbReference type="AlphaFoldDB" id="A0A645H7M3"/>
<gene>
    <name evidence="2" type="ORF">SDC9_182499</name>
</gene>
<feature type="compositionally biased region" description="Basic and acidic residues" evidence="1">
    <location>
        <begin position="99"/>
        <end position="120"/>
    </location>
</feature>
<proteinExistence type="predicted"/>
<evidence type="ECO:0000256" key="1">
    <source>
        <dbReference type="SAM" id="MobiDB-lite"/>
    </source>
</evidence>
<feature type="region of interest" description="Disordered" evidence="1">
    <location>
        <begin position="1"/>
        <end position="51"/>
    </location>
</feature>